<gene>
    <name evidence="1" type="ordered locus">HCH_02252</name>
</gene>
<organism evidence="1 2">
    <name type="scientific">Hahella chejuensis (strain KCTC 2396)</name>
    <dbReference type="NCBI Taxonomy" id="349521"/>
    <lineage>
        <taxon>Bacteria</taxon>
        <taxon>Pseudomonadati</taxon>
        <taxon>Pseudomonadota</taxon>
        <taxon>Gammaproteobacteria</taxon>
        <taxon>Oceanospirillales</taxon>
        <taxon>Hahellaceae</taxon>
        <taxon>Hahella</taxon>
    </lineage>
</organism>
<dbReference type="KEGG" id="hch:HCH_02252"/>
<proteinExistence type="predicted"/>
<keyword evidence="2" id="KW-1185">Reference proteome</keyword>
<protein>
    <submittedName>
        <fullName evidence="1">Uncharacterized protein</fullName>
    </submittedName>
</protein>
<evidence type="ECO:0000313" key="1">
    <source>
        <dbReference type="EMBL" id="ABC29078.1"/>
    </source>
</evidence>
<name>Q2SJU6_HAHCH</name>
<dbReference type="EMBL" id="CP000155">
    <property type="protein sequence ID" value="ABC29078.1"/>
    <property type="molecule type" value="Genomic_DNA"/>
</dbReference>
<sequence>MKMIVFVFLLVGGSQYAHSECSNYKEKRCIKLCNDTYETVYWAKEYDHVGPGEKKIGVSTGWEALQPMSCYNDIPIVDFSWQGGTLPGNRFIFMTKDRKWEWFEGDGRGYVCAWLRSTTEFNLTHEQHRDNSPYYPECNQVDGYKAVPGYTINAGGIFRVRESNASKKPSLEKILDGVREYYVGIGKKYRKEGRKYAEVSKLGYDKYYNVAKDYKEAMDAIDIVARADRPLRKIEGVIEGYYGYAGESVDVRIKFVTHKVESYINEKIRIPSEYLESTIAGPSEIDGEIATRSFLLISMGGHNVATPDPLEKLVGLQEQPDGVSVYLLTSGGFITLENLEKAVNELLCENHKDRDLLAFKRNLTSAGLVDFSKDYSCRSS</sequence>
<dbReference type="RefSeq" id="WP_011396147.1">
    <property type="nucleotide sequence ID" value="NC_007645.1"/>
</dbReference>
<evidence type="ECO:0000313" key="2">
    <source>
        <dbReference type="Proteomes" id="UP000000238"/>
    </source>
</evidence>
<accession>Q2SJU6</accession>
<reference evidence="1 2" key="1">
    <citation type="journal article" date="2005" name="Nucleic Acids Res.">
        <title>Genomic blueprint of Hahella chejuensis, a marine microbe producing an algicidal agent.</title>
        <authorList>
            <person name="Jeong H."/>
            <person name="Yim J.H."/>
            <person name="Lee C."/>
            <person name="Choi S.-H."/>
            <person name="Park Y.K."/>
            <person name="Yoon S.H."/>
            <person name="Hur C.-G."/>
            <person name="Kang H.-Y."/>
            <person name="Kim D."/>
            <person name="Lee H.H."/>
            <person name="Park K.H."/>
            <person name="Park S.-H."/>
            <person name="Park H.-S."/>
            <person name="Lee H.K."/>
            <person name="Oh T.K."/>
            <person name="Kim J.F."/>
        </authorList>
    </citation>
    <scope>NUCLEOTIDE SEQUENCE [LARGE SCALE GENOMIC DNA]</scope>
    <source>
        <strain evidence="1 2">KCTC 2396</strain>
    </source>
</reference>
<dbReference type="Proteomes" id="UP000000238">
    <property type="component" value="Chromosome"/>
</dbReference>
<dbReference type="AlphaFoldDB" id="Q2SJU6"/>
<dbReference type="HOGENOM" id="CLU_727172_0_0_6"/>